<dbReference type="AlphaFoldDB" id="A0A0C9ZUM2"/>
<dbReference type="Proteomes" id="UP000054018">
    <property type="component" value="Unassembled WGS sequence"/>
</dbReference>
<protein>
    <submittedName>
        <fullName evidence="1">Uncharacterized protein</fullName>
    </submittedName>
</protein>
<keyword evidence="2" id="KW-1185">Reference proteome</keyword>
<organism evidence="1 2">
    <name type="scientific">Pisolithus microcarpus 441</name>
    <dbReference type="NCBI Taxonomy" id="765257"/>
    <lineage>
        <taxon>Eukaryota</taxon>
        <taxon>Fungi</taxon>
        <taxon>Dikarya</taxon>
        <taxon>Basidiomycota</taxon>
        <taxon>Agaricomycotina</taxon>
        <taxon>Agaricomycetes</taxon>
        <taxon>Agaricomycetidae</taxon>
        <taxon>Boletales</taxon>
        <taxon>Sclerodermatineae</taxon>
        <taxon>Pisolithaceae</taxon>
        <taxon>Pisolithus</taxon>
    </lineage>
</organism>
<dbReference type="EMBL" id="KN833688">
    <property type="protein sequence ID" value="KIK29709.1"/>
    <property type="molecule type" value="Genomic_DNA"/>
</dbReference>
<proteinExistence type="predicted"/>
<reference evidence="1 2" key="1">
    <citation type="submission" date="2014-04" db="EMBL/GenBank/DDBJ databases">
        <authorList>
            <consortium name="DOE Joint Genome Institute"/>
            <person name="Kuo A."/>
            <person name="Kohler A."/>
            <person name="Costa M.D."/>
            <person name="Nagy L.G."/>
            <person name="Floudas D."/>
            <person name="Copeland A."/>
            <person name="Barry K.W."/>
            <person name="Cichocki N."/>
            <person name="Veneault-Fourrey C."/>
            <person name="LaButti K."/>
            <person name="Lindquist E.A."/>
            <person name="Lipzen A."/>
            <person name="Lundell T."/>
            <person name="Morin E."/>
            <person name="Murat C."/>
            <person name="Sun H."/>
            <person name="Tunlid A."/>
            <person name="Henrissat B."/>
            <person name="Grigoriev I.V."/>
            <person name="Hibbett D.S."/>
            <person name="Martin F."/>
            <person name="Nordberg H.P."/>
            <person name="Cantor M.N."/>
            <person name="Hua S.X."/>
        </authorList>
    </citation>
    <scope>NUCLEOTIDE SEQUENCE [LARGE SCALE GENOMIC DNA]</scope>
    <source>
        <strain evidence="1 2">441</strain>
    </source>
</reference>
<sequence length="76" mass="8626">MGCRCCLGAWEDAVWCCIALGHVADYVKRRSVVYKRAATLIIRTRLVVTVTEVSRCPRCPILSLRFQDENLPSSLR</sequence>
<dbReference type="HOGENOM" id="CLU_2655439_0_0_1"/>
<gene>
    <name evidence="1" type="ORF">PISMIDRAFT_439191</name>
</gene>
<name>A0A0C9ZUM2_9AGAM</name>
<evidence type="ECO:0000313" key="2">
    <source>
        <dbReference type="Proteomes" id="UP000054018"/>
    </source>
</evidence>
<reference evidence="2" key="2">
    <citation type="submission" date="2015-01" db="EMBL/GenBank/DDBJ databases">
        <title>Evolutionary Origins and Diversification of the Mycorrhizal Mutualists.</title>
        <authorList>
            <consortium name="DOE Joint Genome Institute"/>
            <consortium name="Mycorrhizal Genomics Consortium"/>
            <person name="Kohler A."/>
            <person name="Kuo A."/>
            <person name="Nagy L.G."/>
            <person name="Floudas D."/>
            <person name="Copeland A."/>
            <person name="Barry K.W."/>
            <person name="Cichocki N."/>
            <person name="Veneault-Fourrey C."/>
            <person name="LaButti K."/>
            <person name="Lindquist E.A."/>
            <person name="Lipzen A."/>
            <person name="Lundell T."/>
            <person name="Morin E."/>
            <person name="Murat C."/>
            <person name="Riley R."/>
            <person name="Ohm R."/>
            <person name="Sun H."/>
            <person name="Tunlid A."/>
            <person name="Henrissat B."/>
            <person name="Grigoriev I.V."/>
            <person name="Hibbett D.S."/>
            <person name="Martin F."/>
        </authorList>
    </citation>
    <scope>NUCLEOTIDE SEQUENCE [LARGE SCALE GENOMIC DNA]</scope>
    <source>
        <strain evidence="2">441</strain>
    </source>
</reference>
<evidence type="ECO:0000313" key="1">
    <source>
        <dbReference type="EMBL" id="KIK29709.1"/>
    </source>
</evidence>
<accession>A0A0C9ZUM2</accession>